<organism evidence="3 4">
    <name type="scientific">Methyloceanibacter stevinii</name>
    <dbReference type="NCBI Taxonomy" id="1774970"/>
    <lineage>
        <taxon>Bacteria</taxon>
        <taxon>Pseudomonadati</taxon>
        <taxon>Pseudomonadota</taxon>
        <taxon>Alphaproteobacteria</taxon>
        <taxon>Hyphomicrobiales</taxon>
        <taxon>Hyphomicrobiaceae</taxon>
        <taxon>Methyloceanibacter</taxon>
    </lineage>
</organism>
<accession>A0A1E3VJE1</accession>
<keyword evidence="4" id="KW-1185">Reference proteome</keyword>
<proteinExistence type="predicted"/>
<dbReference type="Pfam" id="PF13240">
    <property type="entry name" value="Zn_Ribbon_1"/>
    <property type="match status" value="1"/>
</dbReference>
<evidence type="ECO:0000313" key="3">
    <source>
        <dbReference type="EMBL" id="ODR93647.1"/>
    </source>
</evidence>
<reference evidence="3 4" key="1">
    <citation type="journal article" date="2016" name="Environ. Microbiol.">
        <title>New Methyloceanibacter diversity from North Sea sediments includes methanotroph containing solely the soluble methane monooxygenase.</title>
        <authorList>
            <person name="Vekeman B."/>
            <person name="Kerckhof F.M."/>
            <person name="Cremers G."/>
            <person name="de Vos P."/>
            <person name="Vandamme P."/>
            <person name="Boon N."/>
            <person name="Op den Camp H.J."/>
            <person name="Heylen K."/>
        </authorList>
    </citation>
    <scope>NUCLEOTIDE SEQUENCE [LARGE SCALE GENOMIC DNA]</scope>
    <source>
        <strain evidence="3 4">R-67176</strain>
    </source>
</reference>
<feature type="domain" description="Zinc-ribbon" evidence="2">
    <location>
        <begin position="5"/>
        <end position="26"/>
    </location>
</feature>
<gene>
    <name evidence="3" type="ORF">AUC70_12480</name>
</gene>
<protein>
    <recommendedName>
        <fullName evidence="2">Zinc-ribbon domain-containing protein</fullName>
    </recommendedName>
</protein>
<dbReference type="InterPro" id="IPR026870">
    <property type="entry name" value="Zinc_ribbon_dom"/>
</dbReference>
<dbReference type="Proteomes" id="UP000094172">
    <property type="component" value="Unassembled WGS sequence"/>
</dbReference>
<feature type="transmembrane region" description="Helical" evidence="1">
    <location>
        <begin position="86"/>
        <end position="107"/>
    </location>
</feature>
<evidence type="ECO:0000259" key="2">
    <source>
        <dbReference type="Pfam" id="PF13240"/>
    </source>
</evidence>
<keyword evidence="1" id="KW-1133">Transmembrane helix</keyword>
<dbReference type="EMBL" id="LPWE01000014">
    <property type="protein sequence ID" value="ODR93647.1"/>
    <property type="molecule type" value="Genomic_DNA"/>
</dbReference>
<evidence type="ECO:0000256" key="1">
    <source>
        <dbReference type="SAM" id="Phobius"/>
    </source>
</evidence>
<dbReference type="RefSeq" id="WP_069445713.1">
    <property type="nucleotide sequence ID" value="NZ_LPWE01000014.1"/>
</dbReference>
<name>A0A1E3VJE1_9HYPH</name>
<comment type="caution">
    <text evidence="3">The sequence shown here is derived from an EMBL/GenBank/DDBJ whole genome shotgun (WGS) entry which is preliminary data.</text>
</comment>
<evidence type="ECO:0000313" key="4">
    <source>
        <dbReference type="Proteomes" id="UP000094172"/>
    </source>
</evidence>
<keyword evidence="1" id="KW-0472">Membrane</keyword>
<dbReference type="AlphaFoldDB" id="A0A1E3VJE1"/>
<feature type="transmembrane region" description="Helical" evidence="1">
    <location>
        <begin position="158"/>
        <end position="176"/>
    </location>
</feature>
<feature type="transmembrane region" description="Helical" evidence="1">
    <location>
        <begin position="45"/>
        <end position="66"/>
    </location>
</feature>
<sequence>MAHVCPSCNAPLADDDKFCSECGRELDAFLELPDGSRPVARRPNLYRDAIVFFVLAAISTLVADFIEVNLALRATWDITSTPSLYLVYSLLAMGVFVILYILWGRIFRGAGAGYSGRRLLVQLICLGLGMAVLFYGPITDAIYELTDPEGPIWVQFDLLNALLATLLYAAYLAFTLRRAD</sequence>
<feature type="transmembrane region" description="Helical" evidence="1">
    <location>
        <begin position="119"/>
        <end position="138"/>
    </location>
</feature>
<keyword evidence="1" id="KW-0812">Transmembrane</keyword>